<name>A0A5J4LE18_9ACTN</name>
<dbReference type="Proteomes" id="UP000325598">
    <property type="component" value="Unassembled WGS sequence"/>
</dbReference>
<keyword evidence="3" id="KW-1185">Reference proteome</keyword>
<comment type="caution">
    <text evidence="2">The sequence shown here is derived from an EMBL/GenBank/DDBJ whole genome shotgun (WGS) entry which is preliminary data.</text>
</comment>
<reference evidence="2 3" key="1">
    <citation type="submission" date="2019-10" db="EMBL/GenBank/DDBJ databases">
        <title>Whole genome shotgun sequence of Streptomyces angustmyceticus NBRC 3934.</title>
        <authorList>
            <person name="Hosoyama A."/>
            <person name="Ichikawa N."/>
            <person name="Kimura A."/>
            <person name="Kitahashi Y."/>
            <person name="Komaki H."/>
            <person name="Uohara A."/>
        </authorList>
    </citation>
    <scope>NUCLEOTIDE SEQUENCE [LARGE SCALE GENOMIC DNA]</scope>
    <source>
        <strain evidence="2 3">NBRC 3934</strain>
    </source>
</reference>
<feature type="region of interest" description="Disordered" evidence="1">
    <location>
        <begin position="84"/>
        <end position="115"/>
    </location>
</feature>
<accession>A0A5J4LE18</accession>
<evidence type="ECO:0000313" key="3">
    <source>
        <dbReference type="Proteomes" id="UP000325598"/>
    </source>
</evidence>
<evidence type="ECO:0000256" key="1">
    <source>
        <dbReference type="SAM" id="MobiDB-lite"/>
    </source>
</evidence>
<dbReference type="AlphaFoldDB" id="A0A5J4LE18"/>
<feature type="region of interest" description="Disordered" evidence="1">
    <location>
        <begin position="1"/>
        <end position="22"/>
    </location>
</feature>
<sequence>MAGDVGAGLLGRGEDTAGAGRLGFSSSALEQPVSNNAPAITAVPAAVAAGRAVWPVRREGTTALFVIVGLPPSVGGGQLCAGLPRGGDNSWGRRAGRFRKGSGGAGAGHSGRPRG</sequence>
<dbReference type="EMBL" id="BLAG01000004">
    <property type="protein sequence ID" value="GES28375.1"/>
    <property type="molecule type" value="Genomic_DNA"/>
</dbReference>
<protein>
    <submittedName>
        <fullName evidence="2">Uncharacterized protein</fullName>
    </submittedName>
</protein>
<gene>
    <name evidence="2" type="ORF">San01_08620</name>
</gene>
<evidence type="ECO:0000313" key="2">
    <source>
        <dbReference type="EMBL" id="GES28375.1"/>
    </source>
</evidence>
<feature type="compositionally biased region" description="Gly residues" evidence="1">
    <location>
        <begin position="1"/>
        <end position="11"/>
    </location>
</feature>
<organism evidence="2 3">
    <name type="scientific">Streptomyces angustmyceticus</name>
    <dbReference type="NCBI Taxonomy" id="285578"/>
    <lineage>
        <taxon>Bacteria</taxon>
        <taxon>Bacillati</taxon>
        <taxon>Actinomycetota</taxon>
        <taxon>Actinomycetes</taxon>
        <taxon>Kitasatosporales</taxon>
        <taxon>Streptomycetaceae</taxon>
        <taxon>Streptomyces</taxon>
    </lineage>
</organism>
<proteinExistence type="predicted"/>